<sequence length="415" mass="47055">MTLVVDNLADHAQAISDVLSLAEKEDIYILGAERSYREEYLLKTFGSGWFTKTDVEPLAKLDVRRLIEALTDVALIGSHRALQGQRGFLNSLRSDPIAIASCRVINDFKPLTRILDDLISSSSREELLAFSLVSIAEHCHKSGVRSEIVSREVGGRVIVDMLNGKRALSLKEVDQTRRTGFLGAENSTLSEVLLAKLNERDPDLIFSAFEALANGLSPYVNRSTIRARAPEAKLSGRLFDFDDIVEKFLGLRTEEFYDKAREAWRWNSRFWEQYALMKLDHALRAKSEEEKWDSLSEALQRARHSLAVEKHAFGLNTLAKVLMTFASCGHKDSVSHFSEALLHIKSAIEFEKKHRRSSQHPYSTLIIGTADLLDNGFDVPFANKKEITEMVLYAMGRWDKDEVLRDKSQRLLRKI</sequence>
<protein>
    <submittedName>
        <fullName evidence="1">Uncharacterized protein</fullName>
    </submittedName>
</protein>
<dbReference type="EMBL" id="CP081078">
    <property type="protein sequence ID" value="UWQ59326.1"/>
    <property type="molecule type" value="Genomic_DNA"/>
</dbReference>
<gene>
    <name evidence="1" type="ORF">K3722_04145</name>
</gene>
<evidence type="ECO:0000313" key="1">
    <source>
        <dbReference type="EMBL" id="UWQ59326.1"/>
    </source>
</evidence>
<evidence type="ECO:0000313" key="2">
    <source>
        <dbReference type="Proteomes" id="UP001058184"/>
    </source>
</evidence>
<organism evidence="1 2">
    <name type="scientific">Leisingera caerulea</name>
    <name type="common">Phaeobacter caeruleus</name>
    <dbReference type="NCBI Taxonomy" id="506591"/>
    <lineage>
        <taxon>Bacteria</taxon>
        <taxon>Pseudomonadati</taxon>
        <taxon>Pseudomonadota</taxon>
        <taxon>Alphaproteobacteria</taxon>
        <taxon>Rhodobacterales</taxon>
        <taxon>Roseobacteraceae</taxon>
        <taxon>Leisingera</taxon>
    </lineage>
</organism>
<name>A0ABY5WYA7_LEICA</name>
<dbReference type="Proteomes" id="UP001058184">
    <property type="component" value="Chromosome"/>
</dbReference>
<accession>A0ABY5WYA7</accession>
<proteinExistence type="predicted"/>
<keyword evidence="2" id="KW-1185">Reference proteome</keyword>
<reference evidence="1" key="1">
    <citation type="submission" date="2021-08" db="EMBL/GenBank/DDBJ databases">
        <authorList>
            <person name="Nwanade C."/>
            <person name="Wang M."/>
            <person name="Masoudi A."/>
            <person name="Yu Z."/>
            <person name="Liu J."/>
        </authorList>
    </citation>
    <scope>NUCLEOTIDE SEQUENCE</scope>
    <source>
        <strain evidence="1">S141</strain>
    </source>
</reference>
<dbReference type="RefSeq" id="WP_260003238.1">
    <property type="nucleotide sequence ID" value="NZ_CP081078.1"/>
</dbReference>